<dbReference type="InterPro" id="IPR025963">
    <property type="entry name" value="FLgD_Tudor"/>
</dbReference>
<dbReference type="InterPro" id="IPR025965">
    <property type="entry name" value="FlgD/Vpr_Ig-like"/>
</dbReference>
<keyword evidence="3 5" id="KW-1005">Bacterial flagellum biogenesis</keyword>
<evidence type="ECO:0000256" key="1">
    <source>
        <dbReference type="ARBA" id="ARBA00010577"/>
    </source>
</evidence>
<feature type="domain" description="FlgD Tudor-like" evidence="7">
    <location>
        <begin position="91"/>
        <end position="223"/>
    </location>
</feature>
<keyword evidence="8" id="KW-0969">Cilium</keyword>
<organism evidence="8 9">
    <name type="scientific">Candidatus Proximibacter danicus</name>
    <dbReference type="NCBI Taxonomy" id="2954365"/>
    <lineage>
        <taxon>Bacteria</taxon>
        <taxon>Pseudomonadati</taxon>
        <taxon>Pseudomonadota</taxon>
        <taxon>Betaproteobacteria</taxon>
        <taxon>Candidatus Proximibacter</taxon>
    </lineage>
</organism>
<evidence type="ECO:0000259" key="7">
    <source>
        <dbReference type="Pfam" id="PF13861"/>
    </source>
</evidence>
<dbReference type="Proteomes" id="UP000886689">
    <property type="component" value="Unassembled WGS sequence"/>
</dbReference>
<dbReference type="Pfam" id="PF13861">
    <property type="entry name" value="FLgD_tudor"/>
    <property type="match status" value="1"/>
</dbReference>
<name>A0A9D7JYF3_9PROT</name>
<evidence type="ECO:0000313" key="9">
    <source>
        <dbReference type="Proteomes" id="UP000886689"/>
    </source>
</evidence>
<dbReference type="AlphaFoldDB" id="A0A9D7JYF3"/>
<accession>A0A9D7JYF3</accession>
<dbReference type="Gene3D" id="2.30.30.910">
    <property type="match status" value="1"/>
</dbReference>
<evidence type="ECO:0000313" key="8">
    <source>
        <dbReference type="EMBL" id="MBK8523054.1"/>
    </source>
</evidence>
<feature type="domain" description="FlgD/Vpr Ig-like" evidence="6">
    <location>
        <begin position="107"/>
        <end position="183"/>
    </location>
</feature>
<dbReference type="EMBL" id="JADJUC010000002">
    <property type="protein sequence ID" value="MBK8523054.1"/>
    <property type="molecule type" value="Genomic_DNA"/>
</dbReference>
<evidence type="ECO:0000256" key="2">
    <source>
        <dbReference type="ARBA" id="ARBA00016013"/>
    </source>
</evidence>
<proteinExistence type="inferred from homology"/>
<dbReference type="Pfam" id="PF13860">
    <property type="entry name" value="FlgD_ig"/>
    <property type="match status" value="1"/>
</dbReference>
<dbReference type="InterPro" id="IPR005648">
    <property type="entry name" value="FlgD"/>
</dbReference>
<evidence type="ECO:0000256" key="5">
    <source>
        <dbReference type="RuleBase" id="RU362076"/>
    </source>
</evidence>
<comment type="caution">
    <text evidence="8">The sequence shown here is derived from an EMBL/GenBank/DDBJ whole genome shotgun (WGS) entry which is preliminary data.</text>
</comment>
<protein>
    <recommendedName>
        <fullName evidence="2 5">Basal-body rod modification protein FlgD</fullName>
    </recommendedName>
</protein>
<reference evidence="8" key="1">
    <citation type="submission" date="2020-10" db="EMBL/GenBank/DDBJ databases">
        <title>Connecting structure to function with the recovery of over 1000 high-quality activated sludge metagenome-assembled genomes encoding full-length rRNA genes using long-read sequencing.</title>
        <authorList>
            <person name="Singleton C.M."/>
            <person name="Petriglieri F."/>
            <person name="Kristensen J.M."/>
            <person name="Kirkegaard R.H."/>
            <person name="Michaelsen T.Y."/>
            <person name="Andersen M.H."/>
            <person name="Karst S.M."/>
            <person name="Dueholm M.S."/>
            <person name="Nielsen P.H."/>
            <person name="Albertsen M."/>
        </authorList>
    </citation>
    <scope>NUCLEOTIDE SEQUENCE</scope>
    <source>
        <strain evidence="8">Hirt_18-Q3-R61-65_BATAC.395</strain>
    </source>
</reference>
<evidence type="ECO:0000256" key="4">
    <source>
        <dbReference type="ARBA" id="ARBA00024746"/>
    </source>
</evidence>
<comment type="function">
    <text evidence="4 5">Required for flagellar hook formation. May act as a scaffolding protein.</text>
</comment>
<keyword evidence="8" id="KW-0966">Cell projection</keyword>
<dbReference type="Gene3D" id="2.60.40.4070">
    <property type="match status" value="1"/>
</dbReference>
<comment type="similarity">
    <text evidence="1 5">Belongs to the FlgD family.</text>
</comment>
<gene>
    <name evidence="8" type="ORF">IPL58_02380</name>
</gene>
<keyword evidence="8" id="KW-0282">Flagellum</keyword>
<dbReference type="GO" id="GO:0044781">
    <property type="term" value="P:bacterial-type flagellum organization"/>
    <property type="evidence" value="ECO:0007669"/>
    <property type="project" value="UniProtKB-UniRule"/>
</dbReference>
<evidence type="ECO:0000256" key="3">
    <source>
        <dbReference type="ARBA" id="ARBA00022795"/>
    </source>
</evidence>
<sequence length="226" mass="23686">MATVQSTSTNTASDVFASLGPTAAAKTANSAEEMQNRFLKLLTTQLRNQDPLNPMENAEMTSQLAQINTINGIEKLNTTLGKMLDIYDSGQSMQAAGLIGKHVLVPGNTLPLAGGQALGGALLAEAADEVTVSVLDRSGNLLQSQQLGPRSAGNVAFNWDGKKTDGTQMADGSYTFRVEAVRGGQKVEATSLQVGMVNAVIRSNGGFLLDLGAQGNVSYKDVQQII</sequence>
<dbReference type="Pfam" id="PF03963">
    <property type="entry name" value="FlgD"/>
    <property type="match status" value="1"/>
</dbReference>
<evidence type="ECO:0000259" key="6">
    <source>
        <dbReference type="Pfam" id="PF13860"/>
    </source>
</evidence>